<dbReference type="EMBL" id="RBNJ01010995">
    <property type="protein sequence ID" value="RUS26201.1"/>
    <property type="molecule type" value="Genomic_DNA"/>
</dbReference>
<evidence type="ECO:0000259" key="9">
    <source>
        <dbReference type="Pfam" id="PF12214"/>
    </source>
</evidence>
<keyword evidence="11" id="KW-1185">Reference proteome</keyword>
<dbReference type="GO" id="GO:0005634">
    <property type="term" value="C:nucleus"/>
    <property type="evidence" value="ECO:0007669"/>
    <property type="project" value="UniProtKB-SubCell"/>
</dbReference>
<keyword evidence="4" id="KW-0963">Cytoplasm</keyword>
<feature type="region of interest" description="Disordered" evidence="7">
    <location>
        <begin position="1"/>
        <end position="40"/>
    </location>
</feature>
<gene>
    <name evidence="10" type="ORF">BC938DRAFT_471081</name>
</gene>
<feature type="compositionally biased region" description="Polar residues" evidence="7">
    <location>
        <begin position="649"/>
        <end position="661"/>
    </location>
</feature>
<feature type="domain" description="TPX2 C-terminal" evidence="8">
    <location>
        <begin position="591"/>
        <end position="664"/>
    </location>
</feature>
<dbReference type="Proteomes" id="UP000274822">
    <property type="component" value="Unassembled WGS sequence"/>
</dbReference>
<dbReference type="InterPro" id="IPR009675">
    <property type="entry name" value="TPX2_fam"/>
</dbReference>
<dbReference type="Pfam" id="PF12214">
    <property type="entry name" value="TPX2_importin"/>
    <property type="match status" value="1"/>
</dbReference>
<keyword evidence="5" id="KW-0206">Cytoskeleton</keyword>
<name>A0A433Q8X1_9FUNG</name>
<comment type="caution">
    <text evidence="10">The sequence shown here is derived from an EMBL/GenBank/DDBJ whole genome shotgun (WGS) entry which is preliminary data.</text>
</comment>
<feature type="domain" description="TPX2 central" evidence="9">
    <location>
        <begin position="356"/>
        <end position="405"/>
    </location>
</feature>
<dbReference type="AlphaFoldDB" id="A0A433Q8X1"/>
<dbReference type="GO" id="GO:0005819">
    <property type="term" value="C:spindle"/>
    <property type="evidence" value="ECO:0007669"/>
    <property type="project" value="UniProtKB-SubCell"/>
</dbReference>
<dbReference type="InterPro" id="IPR027330">
    <property type="entry name" value="TPX2_central_dom"/>
</dbReference>
<evidence type="ECO:0000256" key="2">
    <source>
        <dbReference type="ARBA" id="ARBA00004186"/>
    </source>
</evidence>
<proteinExistence type="inferred from homology"/>
<feature type="compositionally biased region" description="Low complexity" evidence="7">
    <location>
        <begin position="691"/>
        <end position="706"/>
    </location>
</feature>
<feature type="compositionally biased region" description="Basic and acidic residues" evidence="7">
    <location>
        <begin position="605"/>
        <end position="636"/>
    </location>
</feature>
<dbReference type="GO" id="GO:0060236">
    <property type="term" value="P:regulation of mitotic spindle organization"/>
    <property type="evidence" value="ECO:0007669"/>
    <property type="project" value="InterPro"/>
</dbReference>
<feature type="region of interest" description="Disordered" evidence="7">
    <location>
        <begin position="423"/>
        <end position="526"/>
    </location>
</feature>
<evidence type="ECO:0000259" key="8">
    <source>
        <dbReference type="Pfam" id="PF06886"/>
    </source>
</evidence>
<accession>A0A433Q8X1</accession>
<keyword evidence="6" id="KW-0539">Nucleus</keyword>
<feature type="region of interest" description="Disordered" evidence="7">
    <location>
        <begin position="563"/>
        <end position="587"/>
    </location>
</feature>
<dbReference type="Pfam" id="PF06886">
    <property type="entry name" value="TPX2"/>
    <property type="match status" value="1"/>
</dbReference>
<feature type="compositionally biased region" description="Acidic residues" evidence="7">
    <location>
        <begin position="159"/>
        <end position="169"/>
    </location>
</feature>
<feature type="compositionally biased region" description="Polar residues" evidence="7">
    <location>
        <begin position="577"/>
        <end position="587"/>
    </location>
</feature>
<dbReference type="InterPro" id="IPR027329">
    <property type="entry name" value="TPX2_C"/>
</dbReference>
<evidence type="ECO:0000313" key="10">
    <source>
        <dbReference type="EMBL" id="RUS26201.1"/>
    </source>
</evidence>
<evidence type="ECO:0000256" key="4">
    <source>
        <dbReference type="ARBA" id="ARBA00022490"/>
    </source>
</evidence>
<feature type="compositionally biased region" description="Polar residues" evidence="7">
    <location>
        <begin position="25"/>
        <end position="40"/>
    </location>
</feature>
<comment type="subcellular location">
    <subcellularLocation>
        <location evidence="2">Cytoplasm</location>
        <location evidence="2">Cytoskeleton</location>
        <location evidence="2">Spindle</location>
    </subcellularLocation>
    <subcellularLocation>
        <location evidence="1">Nucleus</location>
    </subcellularLocation>
</comment>
<feature type="region of interest" description="Disordered" evidence="7">
    <location>
        <begin position="605"/>
        <end position="708"/>
    </location>
</feature>
<comment type="similarity">
    <text evidence="3">Belongs to the TPX2 family.</text>
</comment>
<evidence type="ECO:0000256" key="5">
    <source>
        <dbReference type="ARBA" id="ARBA00023212"/>
    </source>
</evidence>
<feature type="region of interest" description="Disordered" evidence="7">
    <location>
        <begin position="56"/>
        <end position="205"/>
    </location>
</feature>
<sequence length="726" mass="82663">MVHTRSSSKGPPQTPKAGDFPSPSPLTRSAKTPAVANSDSMYELYVPKLIDFTKEGLDNEDTGKWSGARFPLSYTDKKLESPAPRSAQRTPRRTPRRTSSAIAGSSTKRFPLFLQSRHPETEKDQDEAGPSTVVVQTSVEQHETDDDENEEVKNQKEEEKEEETEEEEQPAVQQQTSRTVIGRPSNLVRSFDDHPSPMSEEVIPPTPVKIKVSRYNQKVAACVPQRTHVGQYRKTMPYTSVAPKTAKRLTVPKNFKFQQRDSGVRQDQNYLAPKSPGIKKRAAVKRNPQDLTVPKPFRFHATTRANAFAEIAQNATAKSPFVPLAVRLQRFESAMPDRFKARPQQPKLAEKPALLEVTYPKSPKLLTKYRSKPTTSALSTEEREMQDIEKAGHFKAHPVNRKIFESAGDLGVPRIKKPELTIPHSPAIHKPKPTPPPPPSPPRIIRANPIRLPEEPFQPKIEHRIIKPKDFHLPGDEAAARRKKEMEEKLKREREEEERKRNFKAQPKPKQQMAPLPPARTFPLTQPEPFTFVTDARGEQYQASFREKLQMWQQIEKENKRFRAQPIPAFTEKAFQPNKSTKPLTQTDNVQLYTAVRAAERRVLDDQKKEREAIDEKVKEKKRKEDMEREKQDIRQYRRKLVHKAQPVKQYSSVQIQPSDKQLTEPISPYIGTKRWGMKPPKSTVAPEALSFGSSSSSTSGFNTPSVLSRTVVQQESVKWSGSSLR</sequence>
<evidence type="ECO:0000313" key="11">
    <source>
        <dbReference type="Proteomes" id="UP000274822"/>
    </source>
</evidence>
<evidence type="ECO:0000256" key="7">
    <source>
        <dbReference type="SAM" id="MobiDB-lite"/>
    </source>
</evidence>
<feature type="compositionally biased region" description="Polar residues" evidence="7">
    <location>
        <begin position="1"/>
        <end position="11"/>
    </location>
</feature>
<feature type="compositionally biased region" description="Pro residues" evidence="7">
    <location>
        <begin position="433"/>
        <end position="442"/>
    </location>
</feature>
<dbReference type="PANTHER" id="PTHR14326">
    <property type="entry name" value="TARGETING PROTEIN FOR XKLP2"/>
    <property type="match status" value="1"/>
</dbReference>
<protein>
    <recommendedName>
        <fullName evidence="12">TPX2 C-terminal domain-containing protein</fullName>
    </recommendedName>
</protein>
<reference evidence="10 11" key="1">
    <citation type="journal article" date="2018" name="New Phytol.">
        <title>Phylogenomics of Endogonaceae and evolution of mycorrhizas within Mucoromycota.</title>
        <authorList>
            <person name="Chang Y."/>
            <person name="Desiro A."/>
            <person name="Na H."/>
            <person name="Sandor L."/>
            <person name="Lipzen A."/>
            <person name="Clum A."/>
            <person name="Barry K."/>
            <person name="Grigoriev I.V."/>
            <person name="Martin F.M."/>
            <person name="Stajich J.E."/>
            <person name="Smith M.E."/>
            <person name="Bonito G."/>
            <person name="Spatafora J.W."/>
        </authorList>
    </citation>
    <scope>NUCLEOTIDE SEQUENCE [LARGE SCALE GENOMIC DNA]</scope>
    <source>
        <strain evidence="10 11">AD002</strain>
    </source>
</reference>
<dbReference type="PANTHER" id="PTHR14326:SF44">
    <property type="entry name" value="TARGETING PROTEIN FOR XKLP2"/>
    <property type="match status" value="1"/>
</dbReference>
<evidence type="ECO:0000256" key="6">
    <source>
        <dbReference type="ARBA" id="ARBA00023242"/>
    </source>
</evidence>
<organism evidence="10 11">
    <name type="scientific">Jimgerdemannia flammicorona</name>
    <dbReference type="NCBI Taxonomy" id="994334"/>
    <lineage>
        <taxon>Eukaryota</taxon>
        <taxon>Fungi</taxon>
        <taxon>Fungi incertae sedis</taxon>
        <taxon>Mucoromycota</taxon>
        <taxon>Mucoromycotina</taxon>
        <taxon>Endogonomycetes</taxon>
        <taxon>Endogonales</taxon>
        <taxon>Endogonaceae</taxon>
        <taxon>Jimgerdemannia</taxon>
    </lineage>
</organism>
<dbReference type="GO" id="GO:0005874">
    <property type="term" value="C:microtubule"/>
    <property type="evidence" value="ECO:0007669"/>
    <property type="project" value="InterPro"/>
</dbReference>
<evidence type="ECO:0000256" key="1">
    <source>
        <dbReference type="ARBA" id="ARBA00004123"/>
    </source>
</evidence>
<feature type="compositionally biased region" description="Basic and acidic residues" evidence="7">
    <location>
        <begin position="460"/>
        <end position="500"/>
    </location>
</feature>
<evidence type="ECO:0008006" key="12">
    <source>
        <dbReference type="Google" id="ProtNLM"/>
    </source>
</evidence>
<evidence type="ECO:0000256" key="3">
    <source>
        <dbReference type="ARBA" id="ARBA00005885"/>
    </source>
</evidence>